<dbReference type="KEGG" id="fpu:FPSE_10309"/>
<evidence type="ECO:0000313" key="2">
    <source>
        <dbReference type="Proteomes" id="UP000007978"/>
    </source>
</evidence>
<dbReference type="EMBL" id="AFNW01000337">
    <property type="protein sequence ID" value="EKJ69484.1"/>
    <property type="molecule type" value="Genomic_DNA"/>
</dbReference>
<reference evidence="1 2" key="1">
    <citation type="journal article" date="2012" name="PLoS Pathog.">
        <title>Comparative pathogenomics reveals horizontally acquired novel virulence genes in fungi infecting cereal hosts.</title>
        <authorList>
            <person name="Gardiner D.M."/>
            <person name="McDonald M.C."/>
            <person name="Covarelli L."/>
            <person name="Solomon P.S."/>
            <person name="Rusu A.G."/>
            <person name="Marshall M."/>
            <person name="Kazan K."/>
            <person name="Chakraborty S."/>
            <person name="McDonald B.A."/>
            <person name="Manners J.M."/>
        </authorList>
    </citation>
    <scope>NUCLEOTIDE SEQUENCE [LARGE SCALE GENOMIC DNA]</scope>
    <source>
        <strain evidence="1 2">CS3096</strain>
    </source>
</reference>
<name>K3V895_FUSPC</name>
<sequence>MHVHYLPVRIRALKILASNGDVLKVALGIVISNMIKIEIQHALYRLDYVVEAKKTQVFASVELSIWYTSR</sequence>
<dbReference type="Proteomes" id="UP000007978">
    <property type="component" value="Chromosome 1"/>
</dbReference>
<gene>
    <name evidence="1" type="ORF">FPSE_10309</name>
</gene>
<comment type="caution">
    <text evidence="1">The sequence shown here is derived from an EMBL/GenBank/DDBJ whole genome shotgun (WGS) entry which is preliminary data.</text>
</comment>
<dbReference type="AlphaFoldDB" id="K3V895"/>
<dbReference type="HOGENOM" id="CLU_2757914_0_0_1"/>
<proteinExistence type="predicted"/>
<accession>K3V895</accession>
<keyword evidence="2" id="KW-1185">Reference proteome</keyword>
<protein>
    <submittedName>
        <fullName evidence="1">Uncharacterized protein</fullName>
    </submittedName>
</protein>
<dbReference type="GeneID" id="20368926"/>
<evidence type="ECO:0000313" key="1">
    <source>
        <dbReference type="EMBL" id="EKJ69484.1"/>
    </source>
</evidence>
<organism evidence="1 2">
    <name type="scientific">Fusarium pseudograminearum (strain CS3096)</name>
    <name type="common">Wheat and barley crown-rot fungus</name>
    <dbReference type="NCBI Taxonomy" id="1028729"/>
    <lineage>
        <taxon>Eukaryota</taxon>
        <taxon>Fungi</taxon>
        <taxon>Dikarya</taxon>
        <taxon>Ascomycota</taxon>
        <taxon>Pezizomycotina</taxon>
        <taxon>Sordariomycetes</taxon>
        <taxon>Hypocreomycetidae</taxon>
        <taxon>Hypocreales</taxon>
        <taxon>Nectriaceae</taxon>
        <taxon>Fusarium</taxon>
    </lineage>
</organism>
<dbReference type="RefSeq" id="XP_009261701.1">
    <property type="nucleotide sequence ID" value="XM_009263426.1"/>
</dbReference>